<protein>
    <submittedName>
        <fullName evidence="1">Uncharacterized protein</fullName>
    </submittedName>
</protein>
<reference evidence="1 2" key="1">
    <citation type="journal article" date="2021" name="Nat. Plants">
        <title>The Taxus genome provides insights into paclitaxel biosynthesis.</title>
        <authorList>
            <person name="Xiong X."/>
            <person name="Gou J."/>
            <person name="Liao Q."/>
            <person name="Li Y."/>
            <person name="Zhou Q."/>
            <person name="Bi G."/>
            <person name="Li C."/>
            <person name="Du R."/>
            <person name="Wang X."/>
            <person name="Sun T."/>
            <person name="Guo L."/>
            <person name="Liang H."/>
            <person name="Lu P."/>
            <person name="Wu Y."/>
            <person name="Zhang Z."/>
            <person name="Ro D.K."/>
            <person name="Shang Y."/>
            <person name="Huang S."/>
            <person name="Yan J."/>
        </authorList>
    </citation>
    <scope>NUCLEOTIDE SEQUENCE [LARGE SCALE GENOMIC DNA]</scope>
    <source>
        <strain evidence="1">Ta-2019</strain>
    </source>
</reference>
<sequence>GTSLRMEVDDSTKTKNKVSDVEAAQQKAIQVEDDMMLSGMLKKNILEKHTPNALKDGHEIESVVKKQKYQLKDPHDKNSRKYFHSNMTKIQVRRSE</sequence>
<dbReference type="AlphaFoldDB" id="A0AA38G0S3"/>
<feature type="non-terminal residue" evidence="1">
    <location>
        <position position="1"/>
    </location>
</feature>
<dbReference type="EMBL" id="JAHRHJ020000005">
    <property type="protein sequence ID" value="KAH9313871.1"/>
    <property type="molecule type" value="Genomic_DNA"/>
</dbReference>
<name>A0AA38G0S3_TAXCH</name>
<gene>
    <name evidence="1" type="ORF">KI387_022498</name>
</gene>
<comment type="caution">
    <text evidence="1">The sequence shown here is derived from an EMBL/GenBank/DDBJ whole genome shotgun (WGS) entry which is preliminary data.</text>
</comment>
<organism evidence="1 2">
    <name type="scientific">Taxus chinensis</name>
    <name type="common">Chinese yew</name>
    <name type="synonym">Taxus wallichiana var. chinensis</name>
    <dbReference type="NCBI Taxonomy" id="29808"/>
    <lineage>
        <taxon>Eukaryota</taxon>
        <taxon>Viridiplantae</taxon>
        <taxon>Streptophyta</taxon>
        <taxon>Embryophyta</taxon>
        <taxon>Tracheophyta</taxon>
        <taxon>Spermatophyta</taxon>
        <taxon>Pinopsida</taxon>
        <taxon>Pinidae</taxon>
        <taxon>Conifers II</taxon>
        <taxon>Cupressales</taxon>
        <taxon>Taxaceae</taxon>
        <taxon>Taxus</taxon>
    </lineage>
</organism>
<feature type="non-terminal residue" evidence="1">
    <location>
        <position position="96"/>
    </location>
</feature>
<evidence type="ECO:0000313" key="1">
    <source>
        <dbReference type="EMBL" id="KAH9313871.1"/>
    </source>
</evidence>
<keyword evidence="2" id="KW-1185">Reference proteome</keyword>
<accession>A0AA38G0S3</accession>
<evidence type="ECO:0000313" key="2">
    <source>
        <dbReference type="Proteomes" id="UP000824469"/>
    </source>
</evidence>
<proteinExistence type="predicted"/>
<dbReference type="Proteomes" id="UP000824469">
    <property type="component" value="Unassembled WGS sequence"/>
</dbReference>